<proteinExistence type="predicted"/>
<name>A0ABX4EBA4_9BACI</name>
<gene>
    <name evidence="2" type="ORF">B1B05_05725</name>
</gene>
<dbReference type="PANTHER" id="PTHR30383">
    <property type="entry name" value="THIOESTERASE 1/PROTEASE 1/LYSOPHOSPHOLIPASE L1"/>
    <property type="match status" value="1"/>
</dbReference>
<accession>A0ABX4EBA4</accession>
<dbReference type="InterPro" id="IPR029063">
    <property type="entry name" value="SAM-dependent_MTases_sf"/>
</dbReference>
<feature type="domain" description="SGNH hydrolase-type esterase" evidence="1">
    <location>
        <begin position="34"/>
        <end position="202"/>
    </location>
</feature>
<dbReference type="InterPro" id="IPR036514">
    <property type="entry name" value="SGNH_hydro_sf"/>
</dbReference>
<sequence length="355" mass="41272">MNNTMKKVMILGDSLSLPRPGNFKTFNPKEDLELGVEFNQTYPYLLQENLTNFYVINRAVRASTIKSIYERDRMDHIFLTKPDVIVIHVGIVDLWPRTELNGLGYLSECEFAYYYIKILKLLKVLPNTKVICIGIANTSRKMEKRFPGLLNKINIYNKIIKNICNLNDQAIYVDISTFLRTECLEEYIMKDHQHLNAEGNKLIASLIIENISKIKSFTENVTHENLMIEMNSDDMLIDILYFFELDKFMPEEKVVIYGAGELGKKIGEYLLSEEIHISAFIDQSRKRELIGVPIFSVQNITQEVIDADKIIVASKFYKDEMLEELSLLNIDEGKIMTYSEKKKLRLIDFYRMVEA</sequence>
<evidence type="ECO:0000313" key="3">
    <source>
        <dbReference type="Proteomes" id="UP000215545"/>
    </source>
</evidence>
<dbReference type="Proteomes" id="UP000215545">
    <property type="component" value="Unassembled WGS sequence"/>
</dbReference>
<dbReference type="Gene3D" id="3.40.50.720">
    <property type="entry name" value="NAD(P)-binding Rossmann-like Domain"/>
    <property type="match status" value="1"/>
</dbReference>
<reference evidence="3" key="1">
    <citation type="submission" date="2017-03" db="EMBL/GenBank/DDBJ databases">
        <title>Bacillus sp. V-88(T) DSM27956, whole genome shotgun sequencing project.</title>
        <authorList>
            <person name="Dastager S.G."/>
            <person name="Neurgaonkar P.S."/>
            <person name="Dharne M.S."/>
        </authorList>
    </citation>
    <scope>NUCLEOTIDE SEQUENCE [LARGE SCALE GENOMIC DNA]</scope>
    <source>
        <strain evidence="3">DSM 25145</strain>
    </source>
</reference>
<evidence type="ECO:0000313" key="2">
    <source>
        <dbReference type="EMBL" id="OXS79269.1"/>
    </source>
</evidence>
<evidence type="ECO:0000259" key="1">
    <source>
        <dbReference type="Pfam" id="PF13472"/>
    </source>
</evidence>
<dbReference type="InterPro" id="IPR051532">
    <property type="entry name" value="Ester_Hydrolysis_Enzymes"/>
</dbReference>
<dbReference type="InterPro" id="IPR013830">
    <property type="entry name" value="SGNH_hydro"/>
</dbReference>
<protein>
    <recommendedName>
        <fullName evidence="1">SGNH hydrolase-type esterase domain-containing protein</fullName>
    </recommendedName>
</protein>
<dbReference type="PANTHER" id="PTHR30383:SF5">
    <property type="entry name" value="SGNH HYDROLASE-TYPE ESTERASE DOMAIN-CONTAINING PROTEIN"/>
    <property type="match status" value="1"/>
</dbReference>
<dbReference type="Gene3D" id="3.40.50.1110">
    <property type="entry name" value="SGNH hydrolase"/>
    <property type="match status" value="1"/>
</dbReference>
<dbReference type="SUPFAM" id="SSF52266">
    <property type="entry name" value="SGNH hydrolase"/>
    <property type="match status" value="1"/>
</dbReference>
<dbReference type="EMBL" id="MWSK01000002">
    <property type="protein sequence ID" value="OXS79269.1"/>
    <property type="molecule type" value="Genomic_DNA"/>
</dbReference>
<dbReference type="SUPFAM" id="SSF53335">
    <property type="entry name" value="S-adenosyl-L-methionine-dependent methyltransferases"/>
    <property type="match status" value="1"/>
</dbReference>
<comment type="caution">
    <text evidence="2">The sequence shown here is derived from an EMBL/GenBank/DDBJ whole genome shotgun (WGS) entry which is preliminary data.</text>
</comment>
<dbReference type="CDD" id="cd00229">
    <property type="entry name" value="SGNH_hydrolase"/>
    <property type="match status" value="1"/>
</dbReference>
<organism evidence="2 3">
    <name type="scientific">Domibacillus enclensis</name>
    <dbReference type="NCBI Taxonomy" id="1017273"/>
    <lineage>
        <taxon>Bacteria</taxon>
        <taxon>Bacillati</taxon>
        <taxon>Bacillota</taxon>
        <taxon>Bacilli</taxon>
        <taxon>Bacillales</taxon>
        <taxon>Bacillaceae</taxon>
        <taxon>Domibacillus</taxon>
    </lineage>
</organism>
<keyword evidence="3" id="KW-1185">Reference proteome</keyword>
<dbReference type="Pfam" id="PF13472">
    <property type="entry name" value="Lipase_GDSL_2"/>
    <property type="match status" value="1"/>
</dbReference>